<name>A0ABD1WWG0_9LAMI</name>
<comment type="caution">
    <text evidence="2">The sequence shown here is derived from an EMBL/GenBank/DDBJ whole genome shotgun (WGS) entry which is preliminary data.</text>
</comment>
<evidence type="ECO:0000313" key="3">
    <source>
        <dbReference type="Proteomes" id="UP001604277"/>
    </source>
</evidence>
<protein>
    <submittedName>
        <fullName evidence="2">2-C-methyl-D-erythritol 2</fullName>
    </submittedName>
</protein>
<evidence type="ECO:0000259" key="1">
    <source>
        <dbReference type="Pfam" id="PF02542"/>
    </source>
</evidence>
<proteinExistence type="predicted"/>
<dbReference type="InterPro" id="IPR003526">
    <property type="entry name" value="MECDP_synthase"/>
</dbReference>
<dbReference type="Pfam" id="PF02542">
    <property type="entry name" value="YgbB"/>
    <property type="match status" value="1"/>
</dbReference>
<organism evidence="2 3">
    <name type="scientific">Forsythia ovata</name>
    <dbReference type="NCBI Taxonomy" id="205694"/>
    <lineage>
        <taxon>Eukaryota</taxon>
        <taxon>Viridiplantae</taxon>
        <taxon>Streptophyta</taxon>
        <taxon>Embryophyta</taxon>
        <taxon>Tracheophyta</taxon>
        <taxon>Spermatophyta</taxon>
        <taxon>Magnoliopsida</taxon>
        <taxon>eudicotyledons</taxon>
        <taxon>Gunneridae</taxon>
        <taxon>Pentapetalae</taxon>
        <taxon>asterids</taxon>
        <taxon>lamiids</taxon>
        <taxon>Lamiales</taxon>
        <taxon>Oleaceae</taxon>
        <taxon>Forsythieae</taxon>
        <taxon>Forsythia</taxon>
    </lineage>
</organism>
<dbReference type="InterPro" id="IPR036571">
    <property type="entry name" value="MECDP_synthase_sf"/>
</dbReference>
<feature type="domain" description="2-C-methyl-D-erythritol 2,4-cyclodiphosphate synthase" evidence="1">
    <location>
        <begin position="75"/>
        <end position="111"/>
    </location>
</feature>
<dbReference type="AlphaFoldDB" id="A0ABD1WWG0"/>
<keyword evidence="3" id="KW-1185">Reference proteome</keyword>
<dbReference type="Proteomes" id="UP001604277">
    <property type="component" value="Unassembled WGS sequence"/>
</dbReference>
<gene>
    <name evidence="2" type="ORF">Fot_07656</name>
</gene>
<dbReference type="SUPFAM" id="SSF69765">
    <property type="entry name" value="IpsF-like"/>
    <property type="match status" value="1"/>
</dbReference>
<dbReference type="Gene3D" id="3.30.1330.50">
    <property type="entry name" value="2-C-methyl-D-erythritol 2,4-cyclodiphosphate synthase"/>
    <property type="match status" value="1"/>
</dbReference>
<reference evidence="3" key="1">
    <citation type="submission" date="2024-07" db="EMBL/GenBank/DDBJ databases">
        <title>Two chromosome-level genome assemblies of Korean endemic species Abeliophyllum distichum and Forsythia ovata (Oleaceae).</title>
        <authorList>
            <person name="Jang H."/>
        </authorList>
    </citation>
    <scope>NUCLEOTIDE SEQUENCE [LARGE SCALE GENOMIC DNA]</scope>
</reference>
<sequence>MAMATSIYYTTPISNKILTKLHHQHKPSGACFTRNSIFLSKIYSKKLVLIGAGGYHSAVEAETQKPSVTPKLLPFRVNHGFDLHQLEPGYPLIIGGINILHDRGCKAHSDGNQ</sequence>
<dbReference type="EMBL" id="JBFOLJ010000002">
    <property type="protein sequence ID" value="KAL2554037.1"/>
    <property type="molecule type" value="Genomic_DNA"/>
</dbReference>
<dbReference type="PANTHER" id="PTHR43181">
    <property type="entry name" value="2-C-METHYL-D-ERYTHRITOL 2,4-CYCLODIPHOSPHATE SYNTHASE, CHLOROPLASTIC"/>
    <property type="match status" value="1"/>
</dbReference>
<dbReference type="PANTHER" id="PTHR43181:SF1">
    <property type="entry name" value="2-C-METHYL-D-ERYTHRITOL 2,4-CYCLODIPHOSPHATE SYNTHASE, CHLOROPLASTIC"/>
    <property type="match status" value="1"/>
</dbReference>
<evidence type="ECO:0000313" key="2">
    <source>
        <dbReference type="EMBL" id="KAL2554037.1"/>
    </source>
</evidence>
<accession>A0ABD1WWG0</accession>